<dbReference type="KEGG" id="seo:STM14_0027"/>
<dbReference type="HOGENOM" id="CLU_3358344_0_0_6"/>
<dbReference type="EMBL" id="CP001363">
    <property type="protein sequence ID" value="ACY86564.1"/>
    <property type="molecule type" value="Genomic_DNA"/>
</dbReference>
<reference evidence="1 2" key="1">
    <citation type="journal article" date="2010" name="J. Bacteriol.">
        <title>Short-term signatures of evolutionary change in the Salmonella enterica serovar typhimurium 14028 genome.</title>
        <authorList>
            <person name="Jarvik T."/>
            <person name="Smillie C."/>
            <person name="Groisman E.A."/>
            <person name="Ochman H."/>
        </authorList>
    </citation>
    <scope>NUCLEOTIDE SEQUENCE [LARGE SCALE GENOMIC DNA]</scope>
    <source>
        <strain evidence="2">14028s / SGSC 2262</strain>
    </source>
</reference>
<keyword evidence="2" id="KW-1185">Reference proteome</keyword>
<proteinExistence type="predicted"/>
<dbReference type="AlphaFoldDB" id="A0A0F6AWE3"/>
<evidence type="ECO:0000313" key="2">
    <source>
        <dbReference type="Proteomes" id="UP000002695"/>
    </source>
</evidence>
<name>A0A0F6AWE3_SALT1</name>
<gene>
    <name evidence="1" type="ordered locus">STM14_0027</name>
</gene>
<accession>A0A0F6AWE3</accession>
<evidence type="ECO:0000313" key="1">
    <source>
        <dbReference type="EMBL" id="ACY86564.1"/>
    </source>
</evidence>
<sequence>MAVLLLLTFISEQEDTFFRIRKSRDIAVKKYQQPFR</sequence>
<dbReference type="Proteomes" id="UP000002695">
    <property type="component" value="Chromosome"/>
</dbReference>
<organism evidence="1 2">
    <name type="scientific">Salmonella typhimurium (strain 14028s / SGSC 2262)</name>
    <dbReference type="NCBI Taxonomy" id="588858"/>
    <lineage>
        <taxon>Bacteria</taxon>
        <taxon>Pseudomonadati</taxon>
        <taxon>Pseudomonadota</taxon>
        <taxon>Gammaproteobacteria</taxon>
        <taxon>Enterobacterales</taxon>
        <taxon>Enterobacteriaceae</taxon>
        <taxon>Salmonella</taxon>
    </lineage>
</organism>
<protein>
    <submittedName>
        <fullName evidence="1">Uncharacterized protein</fullName>
    </submittedName>
</protein>